<proteinExistence type="predicted"/>
<name>A0A3B0WU21_9ZZZZ</name>
<evidence type="ECO:0000313" key="2">
    <source>
        <dbReference type="EMBL" id="VAW52669.1"/>
    </source>
</evidence>
<accession>A0A3B0WU21</accession>
<dbReference type="Pfam" id="PF00578">
    <property type="entry name" value="AhpC-TSA"/>
    <property type="match status" value="1"/>
</dbReference>
<dbReference type="InterPro" id="IPR036249">
    <property type="entry name" value="Thioredoxin-like_sf"/>
</dbReference>
<dbReference type="SUPFAM" id="SSF52833">
    <property type="entry name" value="Thioredoxin-like"/>
    <property type="match status" value="1"/>
</dbReference>
<dbReference type="InterPro" id="IPR000866">
    <property type="entry name" value="AhpC/TSA"/>
</dbReference>
<organism evidence="2">
    <name type="scientific">hydrothermal vent metagenome</name>
    <dbReference type="NCBI Taxonomy" id="652676"/>
    <lineage>
        <taxon>unclassified sequences</taxon>
        <taxon>metagenomes</taxon>
        <taxon>ecological metagenomes</taxon>
    </lineage>
</organism>
<dbReference type="CDD" id="cd02966">
    <property type="entry name" value="TlpA_like_family"/>
    <property type="match status" value="1"/>
</dbReference>
<dbReference type="PROSITE" id="PS51352">
    <property type="entry name" value="THIOREDOXIN_2"/>
    <property type="match status" value="1"/>
</dbReference>
<reference evidence="2" key="1">
    <citation type="submission" date="2018-06" db="EMBL/GenBank/DDBJ databases">
        <authorList>
            <person name="Zhirakovskaya E."/>
        </authorList>
    </citation>
    <scope>NUCLEOTIDE SEQUENCE</scope>
</reference>
<dbReference type="Gene3D" id="3.40.30.10">
    <property type="entry name" value="Glutaredoxin"/>
    <property type="match status" value="1"/>
</dbReference>
<protein>
    <submittedName>
        <fullName evidence="2">Thiol:disulfide oxidoreductase related to ResA</fullName>
    </submittedName>
</protein>
<evidence type="ECO:0000259" key="1">
    <source>
        <dbReference type="PROSITE" id="PS51352"/>
    </source>
</evidence>
<gene>
    <name evidence="2" type="ORF">MNBD_GAMMA06-1180</name>
</gene>
<feature type="domain" description="Thioredoxin" evidence="1">
    <location>
        <begin position="34"/>
        <end position="176"/>
    </location>
</feature>
<dbReference type="AlphaFoldDB" id="A0A3B0WU21"/>
<sequence length="177" mass="20269">MNIKKILLIILLFTSNSLFAEWKQPALSHNLTAVKKDISASDFTLENMDEEKIKLSNYHGKVVLINFWATWCPPCVREMPSMERLHNQISEEDFKVIAINQMEDGDQVFAFTGQLETDLTFEILFDTESKVSQAYAVNGLPTTYLIDKKGKIRYRAVGGREFDHPEVIKIIKQLAAE</sequence>
<dbReference type="GO" id="GO:0016491">
    <property type="term" value="F:oxidoreductase activity"/>
    <property type="evidence" value="ECO:0007669"/>
    <property type="project" value="InterPro"/>
</dbReference>
<dbReference type="InterPro" id="IPR013766">
    <property type="entry name" value="Thioredoxin_domain"/>
</dbReference>
<dbReference type="PROSITE" id="PS00194">
    <property type="entry name" value="THIOREDOXIN_1"/>
    <property type="match status" value="1"/>
</dbReference>
<dbReference type="InterPro" id="IPR017937">
    <property type="entry name" value="Thioredoxin_CS"/>
</dbReference>
<dbReference type="GO" id="GO:0016209">
    <property type="term" value="F:antioxidant activity"/>
    <property type="evidence" value="ECO:0007669"/>
    <property type="project" value="InterPro"/>
</dbReference>
<dbReference type="InterPro" id="IPR050553">
    <property type="entry name" value="Thioredoxin_ResA/DsbE_sf"/>
</dbReference>
<dbReference type="PANTHER" id="PTHR42852">
    <property type="entry name" value="THIOL:DISULFIDE INTERCHANGE PROTEIN DSBE"/>
    <property type="match status" value="1"/>
</dbReference>
<dbReference type="PANTHER" id="PTHR42852:SF13">
    <property type="entry name" value="PROTEIN DIPZ"/>
    <property type="match status" value="1"/>
</dbReference>
<dbReference type="EMBL" id="UOFD01000050">
    <property type="protein sequence ID" value="VAW52669.1"/>
    <property type="molecule type" value="Genomic_DNA"/>
</dbReference>